<dbReference type="EMBL" id="VVUY01000003">
    <property type="protein sequence ID" value="KAA2562797.1"/>
    <property type="molecule type" value="Genomic_DNA"/>
</dbReference>
<dbReference type="InterPro" id="IPR012910">
    <property type="entry name" value="Plug_dom"/>
</dbReference>
<keyword evidence="6 8" id="KW-0472">Membrane</keyword>
<sequence length="1211" mass="134484">MKKLFHKGLCLVMVLCAGAFGGYAAQGSLPGAQGQGYDLNLSYSRTTLKAVADAITQQAGIAFSYETALAGYPMENLEVSEKGATIEAILATVFTPRGIDYRVVDKVVVLTRSTRPVPAARAAAKSEVKGVVRDAAGNPMIGVTVTIKGTLVGVSTGVDGGYAIPADGNATLLFSYIGYRPHEEVVGRRTQIDVTMQEDELVMDEVVVVGYGTLKKRNIVGAVENLSGDAVENRPNANITRSLQGQIPGLNIVQVDGKADHAGEVTIRGVNNTFKARVSGGEKTNKLGQGGGALVLIDGAEGDMGSVNPDDIASISVLKDASSAAVYGARGAFGVILITTKNPEKGKVRVSYNGSVSLHRRTVIWEDNVVTDPVQWVDAFRESYLNSSPTATVPSLFNNYMPYSNAWFEELKRRRADPTMDNYDIDANGNYNYYGETNWLKEIYKSVNYSTTHAVSIQGGREGVSYYISGRYYNQDGIYKVGEETYKKYNLRAKGSIRIRPWLTLDNNTSLMSSKYHQPMVHYGQQVISRQIDMFAFPFALLKNPDGTWTQTAAKTGYAAFAEGTSWQENNKLEVANTTTFNFEFVPDVFKVSADVTYKGSRWSRDRMENLYTYYTGVNVSGQDNSFSSLENWTYRSDYISTNIVGTVTPKLGADHDLNVVAGWNLEDYDYRTQKTYRQGNLYPSKPSFTLMDGEYYSTTSGGYTWGLVGFFGRVNYAYAGRYLAEVSARYDGSSKFPSSSQWGFFPSASVGWRLSEEPWLKPHVEGWLDNFKVRASIGSLGNANIDPYQYLETMTASGSASIAKSSVIINGQNVPYTSVPSLIPDDITWEKVTTYNIGLDLDLFHNRLSFTGDYYRRNTTDLYTVGPNLPQVLGSAAPYGNYASLKTKGWELSLSWRDSFNLGGKPFSYSIKGMLWDSRSWITDYYNETGDLTTYYKGMEIGEIWGFRTAGIYASNADALNGPAYNFFKNGEMFRAYAGDLRFVDVDGDGIMTKGNRTLSNHGDLEIIGNQSPRYQYSINMSLNWNGIGLSMLWQGVGKRDWYPWTESGFFWGKWNRAYNSLMKTQTGDNVVRIDKSTDNWRVTNMDKNPYWTRMVSLAANRNDGPLTWENDHYLQDASYIRLKNITIDYTFPKHICKKLRLEGLKVYLSGENLFTHSPMFKHTDMFDPEVITSGDSDFAASTTSGLNGTGNGYSYPMLKTVTLGINVTF</sequence>
<dbReference type="InterPro" id="IPR008969">
    <property type="entry name" value="CarboxyPept-like_regulatory"/>
</dbReference>
<evidence type="ECO:0000313" key="15">
    <source>
        <dbReference type="Proteomes" id="UP000195772"/>
    </source>
</evidence>
<dbReference type="NCBIfam" id="TIGR04056">
    <property type="entry name" value="OMP_RagA_SusC"/>
    <property type="match status" value="1"/>
</dbReference>
<dbReference type="Gene3D" id="2.40.170.20">
    <property type="entry name" value="TonB-dependent receptor, beta-barrel domain"/>
    <property type="match status" value="1"/>
</dbReference>
<evidence type="ECO:0000256" key="10">
    <source>
        <dbReference type="SAM" id="SignalP"/>
    </source>
</evidence>
<reference evidence="14" key="2">
    <citation type="journal article" date="2018" name="BMC Genomics">
        <title>Whole genome sequencing and function prediction of 133 gut anaerobes isolated from chicken caecum in pure cultures.</title>
        <authorList>
            <person name="Medvecky M."/>
            <person name="Cejkova D."/>
            <person name="Polansky O."/>
            <person name="Karasova D."/>
            <person name="Kubasova T."/>
            <person name="Cizek A."/>
            <person name="Rychlik I."/>
        </authorList>
    </citation>
    <scope>NUCLEOTIDE SEQUENCE</scope>
    <source>
        <strain evidence="14">An90</strain>
    </source>
</reference>
<gene>
    <name evidence="14" type="ORF">B5G41_13725</name>
    <name evidence="13" type="ORF">F2S36_03025</name>
</gene>
<dbReference type="OrthoDB" id="778480at2"/>
<accession>A0A1Y3QQQ2</accession>
<keyword evidence="7 8" id="KW-0998">Cell outer membrane</keyword>
<evidence type="ECO:0000256" key="6">
    <source>
        <dbReference type="ARBA" id="ARBA00023136"/>
    </source>
</evidence>
<dbReference type="Proteomes" id="UP000195772">
    <property type="component" value="Unassembled WGS sequence"/>
</dbReference>
<evidence type="ECO:0000256" key="2">
    <source>
        <dbReference type="ARBA" id="ARBA00022448"/>
    </source>
</evidence>
<keyword evidence="4 8" id="KW-0812">Transmembrane</keyword>
<keyword evidence="3 8" id="KW-1134">Transmembrane beta strand</keyword>
<evidence type="ECO:0000256" key="3">
    <source>
        <dbReference type="ARBA" id="ARBA00022452"/>
    </source>
</evidence>
<dbReference type="InterPro" id="IPR036942">
    <property type="entry name" value="Beta-barrel_TonB_sf"/>
</dbReference>
<keyword evidence="10" id="KW-0732">Signal</keyword>
<evidence type="ECO:0000256" key="1">
    <source>
        <dbReference type="ARBA" id="ARBA00004571"/>
    </source>
</evidence>
<evidence type="ECO:0000256" key="9">
    <source>
        <dbReference type="RuleBase" id="RU003357"/>
    </source>
</evidence>
<evidence type="ECO:0000256" key="7">
    <source>
        <dbReference type="ARBA" id="ARBA00023237"/>
    </source>
</evidence>
<evidence type="ECO:0000313" key="16">
    <source>
        <dbReference type="Proteomes" id="UP000323119"/>
    </source>
</evidence>
<dbReference type="InterPro" id="IPR000531">
    <property type="entry name" value="Beta-barrel_TonB"/>
</dbReference>
<dbReference type="Gene3D" id="2.60.40.1120">
    <property type="entry name" value="Carboxypeptidase-like, regulatory domain"/>
    <property type="match status" value="1"/>
</dbReference>
<dbReference type="NCBIfam" id="TIGR04057">
    <property type="entry name" value="SusC_RagA_signa"/>
    <property type="match status" value="1"/>
</dbReference>
<keyword evidence="2 8" id="KW-0813">Transport</keyword>
<dbReference type="RefSeq" id="WP_026318392.1">
    <property type="nucleotide sequence ID" value="NZ_AP025562.1"/>
</dbReference>
<dbReference type="eggNOG" id="COG1629">
    <property type="taxonomic scope" value="Bacteria"/>
</dbReference>
<reference evidence="13 16" key="3">
    <citation type="journal article" date="2019" name="Nat. Med.">
        <title>A library of human gut bacterial isolates paired with longitudinal multiomics data enables mechanistic microbiome research.</title>
        <authorList>
            <person name="Poyet M."/>
            <person name="Groussin M."/>
            <person name="Gibbons S.M."/>
            <person name="Avila-Pacheco J."/>
            <person name="Jiang X."/>
            <person name="Kearney S.M."/>
            <person name="Perrotta A.R."/>
            <person name="Berdy B."/>
            <person name="Zhao S."/>
            <person name="Lieberman T.D."/>
            <person name="Swanson P.K."/>
            <person name="Smith M."/>
            <person name="Roesemann S."/>
            <person name="Alexander J.E."/>
            <person name="Rich S.A."/>
            <person name="Livny J."/>
            <person name="Vlamakis H."/>
            <person name="Clish C."/>
            <person name="Bullock K."/>
            <person name="Deik A."/>
            <person name="Scott J."/>
            <person name="Pierce K.A."/>
            <person name="Xavier R.J."/>
            <person name="Alm E.J."/>
        </authorList>
    </citation>
    <scope>NUCLEOTIDE SEQUENCE [LARGE SCALE GENOMIC DNA]</scope>
    <source>
        <strain evidence="13 16">BIOML-A204</strain>
    </source>
</reference>
<dbReference type="PROSITE" id="PS52016">
    <property type="entry name" value="TONB_DEPENDENT_REC_3"/>
    <property type="match status" value="1"/>
</dbReference>
<reference evidence="15" key="1">
    <citation type="submission" date="2017-04" db="EMBL/GenBank/DDBJ databases">
        <title>Function of individual gut microbiota members based on whole genome sequencing of pure cultures obtained from chicken caecum.</title>
        <authorList>
            <person name="Medvecky M."/>
            <person name="Cejkova D."/>
            <person name="Polansky O."/>
            <person name="Karasova D."/>
            <person name="Kubasova T."/>
            <person name="Cizek A."/>
            <person name="Rychlik I."/>
        </authorList>
    </citation>
    <scope>NUCLEOTIDE SEQUENCE [LARGE SCALE GENOMIC DNA]</scope>
    <source>
        <strain evidence="15">An90</strain>
    </source>
</reference>
<dbReference type="InterPro" id="IPR023997">
    <property type="entry name" value="TonB-dep_OMP_SusC/RagA_CS"/>
</dbReference>
<proteinExistence type="inferred from homology"/>
<feature type="chain" id="PRO_5040575951" evidence="10">
    <location>
        <begin position="25"/>
        <end position="1211"/>
    </location>
</feature>
<feature type="signal peptide" evidence="10">
    <location>
        <begin position="1"/>
        <end position="24"/>
    </location>
</feature>
<dbReference type="Pfam" id="PF00593">
    <property type="entry name" value="TonB_dep_Rec_b-barrel"/>
    <property type="match status" value="1"/>
</dbReference>
<evidence type="ECO:0000259" key="11">
    <source>
        <dbReference type="Pfam" id="PF00593"/>
    </source>
</evidence>
<dbReference type="InterPro" id="IPR023996">
    <property type="entry name" value="TonB-dep_OMP_SusC/RagA"/>
</dbReference>
<evidence type="ECO:0000259" key="12">
    <source>
        <dbReference type="Pfam" id="PF07715"/>
    </source>
</evidence>
<dbReference type="Proteomes" id="UP000323119">
    <property type="component" value="Unassembled WGS sequence"/>
</dbReference>
<comment type="caution">
    <text evidence="14">The sequence shown here is derived from an EMBL/GenBank/DDBJ whole genome shotgun (WGS) entry which is preliminary data.</text>
</comment>
<dbReference type="InterPro" id="IPR039426">
    <property type="entry name" value="TonB-dep_rcpt-like"/>
</dbReference>
<dbReference type="GO" id="GO:0009279">
    <property type="term" value="C:cell outer membrane"/>
    <property type="evidence" value="ECO:0007669"/>
    <property type="project" value="UniProtKB-SubCell"/>
</dbReference>
<organism evidence="14 15">
    <name type="scientific">Alistipes onderdonkii</name>
    <dbReference type="NCBI Taxonomy" id="328813"/>
    <lineage>
        <taxon>Bacteria</taxon>
        <taxon>Pseudomonadati</taxon>
        <taxon>Bacteroidota</taxon>
        <taxon>Bacteroidia</taxon>
        <taxon>Bacteroidales</taxon>
        <taxon>Rikenellaceae</taxon>
        <taxon>Alistipes</taxon>
    </lineage>
</organism>
<dbReference type="EMBL" id="NFHB01000011">
    <property type="protein sequence ID" value="OUN01906.1"/>
    <property type="molecule type" value="Genomic_DNA"/>
</dbReference>
<evidence type="ECO:0000256" key="8">
    <source>
        <dbReference type="PROSITE-ProRule" id="PRU01360"/>
    </source>
</evidence>
<feature type="domain" description="TonB-dependent receptor plug" evidence="12">
    <location>
        <begin position="216"/>
        <end position="335"/>
    </location>
</feature>
<evidence type="ECO:0000256" key="5">
    <source>
        <dbReference type="ARBA" id="ARBA00023077"/>
    </source>
</evidence>
<dbReference type="InterPro" id="IPR037066">
    <property type="entry name" value="Plug_dom_sf"/>
</dbReference>
<evidence type="ECO:0000256" key="4">
    <source>
        <dbReference type="ARBA" id="ARBA00022692"/>
    </source>
</evidence>
<comment type="similarity">
    <text evidence="8 9">Belongs to the TonB-dependent receptor family.</text>
</comment>
<evidence type="ECO:0000313" key="13">
    <source>
        <dbReference type="EMBL" id="KAA2562797.1"/>
    </source>
</evidence>
<keyword evidence="13" id="KW-0675">Receptor</keyword>
<dbReference type="SUPFAM" id="SSF56935">
    <property type="entry name" value="Porins"/>
    <property type="match status" value="1"/>
</dbReference>
<dbReference type="Gene3D" id="2.170.130.10">
    <property type="entry name" value="TonB-dependent receptor, plug domain"/>
    <property type="match status" value="1"/>
</dbReference>
<protein>
    <submittedName>
        <fullName evidence="14">SusC/RagA family TonB-linked outer membrane protein</fullName>
    </submittedName>
    <submittedName>
        <fullName evidence="13">TonB-dependent receptor</fullName>
    </submittedName>
</protein>
<dbReference type="SUPFAM" id="SSF49464">
    <property type="entry name" value="Carboxypeptidase regulatory domain-like"/>
    <property type="match status" value="1"/>
</dbReference>
<evidence type="ECO:0000313" key="14">
    <source>
        <dbReference type="EMBL" id="OUN01906.1"/>
    </source>
</evidence>
<feature type="domain" description="TonB-dependent receptor-like beta-barrel" evidence="11">
    <location>
        <begin position="557"/>
        <end position="1155"/>
    </location>
</feature>
<dbReference type="Pfam" id="PF13715">
    <property type="entry name" value="CarbopepD_reg_2"/>
    <property type="match status" value="1"/>
</dbReference>
<dbReference type="AlphaFoldDB" id="A0A1Y3QQQ2"/>
<name>A0A1Y3QQQ2_9BACT</name>
<comment type="subcellular location">
    <subcellularLocation>
        <location evidence="1 8">Cell outer membrane</location>
        <topology evidence="1 8">Multi-pass membrane protein</topology>
    </subcellularLocation>
</comment>
<keyword evidence="5 9" id="KW-0798">TonB box</keyword>
<dbReference type="Pfam" id="PF07715">
    <property type="entry name" value="Plug"/>
    <property type="match status" value="1"/>
</dbReference>